<dbReference type="EMBL" id="MU839840">
    <property type="protein sequence ID" value="KAK1752193.1"/>
    <property type="molecule type" value="Genomic_DNA"/>
</dbReference>
<evidence type="ECO:0000313" key="2">
    <source>
        <dbReference type="Proteomes" id="UP001239445"/>
    </source>
</evidence>
<evidence type="ECO:0000313" key="1">
    <source>
        <dbReference type="EMBL" id="KAK1752193.1"/>
    </source>
</evidence>
<accession>A0AAJ0B858</accession>
<organism evidence="1 2">
    <name type="scientific">Echria macrotheca</name>
    <dbReference type="NCBI Taxonomy" id="438768"/>
    <lineage>
        <taxon>Eukaryota</taxon>
        <taxon>Fungi</taxon>
        <taxon>Dikarya</taxon>
        <taxon>Ascomycota</taxon>
        <taxon>Pezizomycotina</taxon>
        <taxon>Sordariomycetes</taxon>
        <taxon>Sordariomycetidae</taxon>
        <taxon>Sordariales</taxon>
        <taxon>Schizotheciaceae</taxon>
        <taxon>Echria</taxon>
    </lineage>
</organism>
<comment type="caution">
    <text evidence="1">The sequence shown here is derived from an EMBL/GenBank/DDBJ whole genome shotgun (WGS) entry which is preliminary data.</text>
</comment>
<protein>
    <submittedName>
        <fullName evidence="1">Uncharacterized protein</fullName>
    </submittedName>
</protein>
<dbReference type="Proteomes" id="UP001239445">
    <property type="component" value="Unassembled WGS sequence"/>
</dbReference>
<dbReference type="AlphaFoldDB" id="A0AAJ0B858"/>
<proteinExistence type="predicted"/>
<reference evidence="1" key="1">
    <citation type="submission" date="2023-06" db="EMBL/GenBank/DDBJ databases">
        <title>Genome-scale phylogeny and comparative genomics of the fungal order Sordariales.</title>
        <authorList>
            <consortium name="Lawrence Berkeley National Laboratory"/>
            <person name="Hensen N."/>
            <person name="Bonometti L."/>
            <person name="Westerberg I."/>
            <person name="Brannstrom I.O."/>
            <person name="Guillou S."/>
            <person name="Cros-Aarteil S."/>
            <person name="Calhoun S."/>
            <person name="Haridas S."/>
            <person name="Kuo A."/>
            <person name="Mondo S."/>
            <person name="Pangilinan J."/>
            <person name="Riley R."/>
            <person name="Labutti K."/>
            <person name="Andreopoulos B."/>
            <person name="Lipzen A."/>
            <person name="Chen C."/>
            <person name="Yanf M."/>
            <person name="Daum C."/>
            <person name="Ng V."/>
            <person name="Clum A."/>
            <person name="Steindorff A."/>
            <person name="Ohm R."/>
            <person name="Martin F."/>
            <person name="Silar P."/>
            <person name="Natvig D."/>
            <person name="Lalanne C."/>
            <person name="Gautier V."/>
            <person name="Ament-Velasquez S.L."/>
            <person name="Kruys A."/>
            <person name="Hutchinson M.I."/>
            <person name="Powell A.J."/>
            <person name="Barry K."/>
            <person name="Miller A.N."/>
            <person name="Grigoriev I.V."/>
            <person name="Debuchy R."/>
            <person name="Gladieux P."/>
            <person name="Thoren M.H."/>
            <person name="Johannesson H."/>
        </authorList>
    </citation>
    <scope>NUCLEOTIDE SEQUENCE</scope>
    <source>
        <strain evidence="1">PSN4</strain>
    </source>
</reference>
<sequence>MPIPIASYGNNANVGSGVREALLPDYEIVHGSTSFEDAKKELPALAGGDLSVKPASGLGTNTTATPQVPKAIIVGGSISAEEVAELTKLVQEKAPGVPIVQVTREDVTAAGGSGPDPAIIAKVLKEKLGAAL</sequence>
<name>A0AAJ0B858_9PEZI</name>
<gene>
    <name evidence="1" type="ORF">QBC47DRAFT_389979</name>
</gene>
<keyword evidence="2" id="KW-1185">Reference proteome</keyword>